<gene>
    <name evidence="1" type="ordered locus">swp_3083</name>
</gene>
<dbReference type="InterPro" id="IPR010767">
    <property type="entry name" value="Phage_CGC-2007_Cje0229"/>
</dbReference>
<evidence type="ECO:0000313" key="1">
    <source>
        <dbReference type="EMBL" id="ACJ29798.1"/>
    </source>
</evidence>
<dbReference type="HOGENOM" id="CLU_1804247_0_0_6"/>
<evidence type="ECO:0008006" key="3">
    <source>
        <dbReference type="Google" id="ProtNLM"/>
    </source>
</evidence>
<protein>
    <recommendedName>
        <fullName evidence="3">DUF1353 domain-containing protein</fullName>
    </recommendedName>
</protein>
<proteinExistence type="predicted"/>
<dbReference type="KEGG" id="swp:swp_3083"/>
<dbReference type="Proteomes" id="UP000000753">
    <property type="component" value="Chromosome"/>
</dbReference>
<organism evidence="1 2">
    <name type="scientific">Shewanella piezotolerans (strain WP3 / JCM 13877)</name>
    <dbReference type="NCBI Taxonomy" id="225849"/>
    <lineage>
        <taxon>Bacteria</taxon>
        <taxon>Pseudomonadati</taxon>
        <taxon>Pseudomonadota</taxon>
        <taxon>Gammaproteobacteria</taxon>
        <taxon>Alteromonadales</taxon>
        <taxon>Shewanellaceae</taxon>
        <taxon>Shewanella</taxon>
    </lineage>
</organism>
<reference evidence="1 2" key="1">
    <citation type="journal article" date="2008" name="PLoS ONE">
        <title>Environmental adaptation: genomic analysis of the piezotolerant and psychrotolerant deep-sea iron reducing bacterium Shewanella piezotolerans WP3.</title>
        <authorList>
            <person name="Wang F."/>
            <person name="Wang J."/>
            <person name="Jian H."/>
            <person name="Zhang B."/>
            <person name="Li S."/>
            <person name="Wang F."/>
            <person name="Zeng X."/>
            <person name="Gao L."/>
            <person name="Bartlett D.H."/>
            <person name="Yu J."/>
            <person name="Hu S."/>
            <person name="Xiao X."/>
        </authorList>
    </citation>
    <scope>NUCLEOTIDE SEQUENCE [LARGE SCALE GENOMIC DNA]</scope>
    <source>
        <strain evidence="2">WP3 / JCM 13877</strain>
    </source>
</reference>
<name>B8CPT5_SHEPW</name>
<accession>B8CPT5</accession>
<dbReference type="eggNOG" id="ENOG5033P68">
    <property type="taxonomic scope" value="Bacteria"/>
</dbReference>
<sequence>MIKYKQRRSYKYNLHSELVYDTGLSVKAPIANSFLEISAGGRLVIKPGYAWDGPSSPAIDSKNFMQGSLIHDALYQLMREEVLPQSARKRADEILKEVCLQDGMSSFRAWYVYQGVRLGGANSAKPDLLSAP</sequence>
<dbReference type="RefSeq" id="WP_020913149.1">
    <property type="nucleotide sequence ID" value="NC_011566.1"/>
</dbReference>
<keyword evidence="2" id="KW-1185">Reference proteome</keyword>
<dbReference type="EMBL" id="CP000472">
    <property type="protein sequence ID" value="ACJ29798.1"/>
    <property type="molecule type" value="Genomic_DNA"/>
</dbReference>
<evidence type="ECO:0000313" key="2">
    <source>
        <dbReference type="Proteomes" id="UP000000753"/>
    </source>
</evidence>
<dbReference type="AlphaFoldDB" id="B8CPT5"/>
<dbReference type="Pfam" id="PF07087">
    <property type="entry name" value="DUF1353"/>
    <property type="match status" value="1"/>
</dbReference>